<evidence type="ECO:0000313" key="4">
    <source>
        <dbReference type="Proteomes" id="UP000292346"/>
    </source>
</evidence>
<name>A0A4R0HES1_9ACTN</name>
<protein>
    <recommendedName>
        <fullName evidence="5">Lipoprotein</fullName>
    </recommendedName>
</protein>
<comment type="caution">
    <text evidence="3">The sequence shown here is derived from an EMBL/GenBank/DDBJ whole genome shotgun (WGS) entry which is preliminary data.</text>
</comment>
<proteinExistence type="predicted"/>
<dbReference type="EMBL" id="SJJZ01000002">
    <property type="protein sequence ID" value="TCC08558.1"/>
    <property type="molecule type" value="Genomic_DNA"/>
</dbReference>
<dbReference type="OrthoDB" id="3825059at2"/>
<sequence length="240" mass="25144">MKLIAALALIVVLAGCSTVDSKDIRTSGITANYVVTLPETADAARVSASYRVGTLTFVELGDGESVTSSGGGKDVKLKHHRSAGVTDYDGQLDGVVDAGTEITFDLTRGKDDDSAPRSTVKLPERVRLTVPLAGTTYSRRAAIPVRFDTQPSEQPSILSWAGECIQTGSLELEPGRTSVSIPTGSLRPVTGTPTPGVKPATTCPVDVTLTRRTAGTLDEAFKDGNITAESQSVRRITSAP</sequence>
<evidence type="ECO:0000313" key="3">
    <source>
        <dbReference type="EMBL" id="TCC08558.1"/>
    </source>
</evidence>
<organism evidence="3 4">
    <name type="scientific">Kribbella soli</name>
    <dbReference type="NCBI Taxonomy" id="1124743"/>
    <lineage>
        <taxon>Bacteria</taxon>
        <taxon>Bacillati</taxon>
        <taxon>Actinomycetota</taxon>
        <taxon>Actinomycetes</taxon>
        <taxon>Propionibacteriales</taxon>
        <taxon>Kribbellaceae</taxon>
        <taxon>Kribbella</taxon>
    </lineage>
</organism>
<dbReference type="RefSeq" id="WP_131340104.1">
    <property type="nucleotide sequence ID" value="NZ_SJJZ01000002.1"/>
</dbReference>
<keyword evidence="4" id="KW-1185">Reference proteome</keyword>
<evidence type="ECO:0000256" key="2">
    <source>
        <dbReference type="SAM" id="SignalP"/>
    </source>
</evidence>
<dbReference type="AlphaFoldDB" id="A0A4R0HES1"/>
<feature type="chain" id="PRO_5020716368" description="Lipoprotein" evidence="2">
    <location>
        <begin position="22"/>
        <end position="240"/>
    </location>
</feature>
<dbReference type="Proteomes" id="UP000292346">
    <property type="component" value="Unassembled WGS sequence"/>
</dbReference>
<evidence type="ECO:0000256" key="1">
    <source>
        <dbReference type="SAM" id="MobiDB-lite"/>
    </source>
</evidence>
<feature type="compositionally biased region" description="Low complexity" evidence="1">
    <location>
        <begin position="188"/>
        <end position="201"/>
    </location>
</feature>
<dbReference type="PROSITE" id="PS51257">
    <property type="entry name" value="PROKAR_LIPOPROTEIN"/>
    <property type="match status" value="1"/>
</dbReference>
<reference evidence="3 4" key="1">
    <citation type="submission" date="2019-02" db="EMBL/GenBank/DDBJ databases">
        <title>Kribbella capetownensis sp. nov. and Kribbella speibonae sp. nov., isolated from soil.</title>
        <authorList>
            <person name="Curtis S.M."/>
            <person name="Norton I."/>
            <person name="Everest G.J."/>
            <person name="Meyers P.R."/>
        </authorList>
    </citation>
    <scope>NUCLEOTIDE SEQUENCE [LARGE SCALE GENOMIC DNA]</scope>
    <source>
        <strain evidence="3 4">KCTC 29219</strain>
    </source>
</reference>
<gene>
    <name evidence="3" type="ORF">E0H45_22085</name>
</gene>
<accession>A0A4R0HES1</accession>
<keyword evidence="2" id="KW-0732">Signal</keyword>
<feature type="region of interest" description="Disordered" evidence="1">
    <location>
        <begin position="174"/>
        <end position="201"/>
    </location>
</feature>
<evidence type="ECO:0008006" key="5">
    <source>
        <dbReference type="Google" id="ProtNLM"/>
    </source>
</evidence>
<feature type="signal peptide" evidence="2">
    <location>
        <begin position="1"/>
        <end position="21"/>
    </location>
</feature>